<comment type="subcellular location">
    <subcellularLocation>
        <location evidence="1">Cell membrane</location>
        <topology evidence="1">Multi-pass membrane protein</topology>
    </subcellularLocation>
</comment>
<feature type="transmembrane region" description="Helical" evidence="8">
    <location>
        <begin position="372"/>
        <end position="390"/>
    </location>
</feature>
<dbReference type="PRINTS" id="PR01806">
    <property type="entry name" value="VIRFACTRMVIN"/>
</dbReference>
<keyword evidence="5" id="KW-0573">Peptidoglycan synthesis</keyword>
<evidence type="ECO:0000256" key="2">
    <source>
        <dbReference type="ARBA" id="ARBA00022475"/>
    </source>
</evidence>
<keyword evidence="2" id="KW-1003">Cell membrane</keyword>
<feature type="transmembrane region" description="Helical" evidence="8">
    <location>
        <begin position="21"/>
        <end position="44"/>
    </location>
</feature>
<feature type="transmembrane region" description="Helical" evidence="8">
    <location>
        <begin position="507"/>
        <end position="526"/>
    </location>
</feature>
<feature type="transmembrane region" description="Helical" evidence="8">
    <location>
        <begin position="431"/>
        <end position="453"/>
    </location>
</feature>
<feature type="transmembrane region" description="Helical" evidence="8">
    <location>
        <begin position="402"/>
        <end position="425"/>
    </location>
</feature>
<accession>A0A2S3Z896</accession>
<name>A0A2S3Z896_9MICO</name>
<dbReference type="GO" id="GO:0009252">
    <property type="term" value="P:peptidoglycan biosynthetic process"/>
    <property type="evidence" value="ECO:0007669"/>
    <property type="project" value="UniProtKB-KW"/>
</dbReference>
<evidence type="ECO:0000256" key="5">
    <source>
        <dbReference type="ARBA" id="ARBA00022984"/>
    </source>
</evidence>
<evidence type="ECO:0000256" key="8">
    <source>
        <dbReference type="SAM" id="Phobius"/>
    </source>
</evidence>
<protein>
    <recommendedName>
        <fullName evidence="11">Murein biosynthesis integral membrane protein MurJ</fullName>
    </recommendedName>
</protein>
<evidence type="ECO:0000256" key="4">
    <source>
        <dbReference type="ARBA" id="ARBA00022960"/>
    </source>
</evidence>
<keyword evidence="3 8" id="KW-0812">Transmembrane</keyword>
<dbReference type="InterPro" id="IPR004268">
    <property type="entry name" value="MurJ"/>
</dbReference>
<proteinExistence type="predicted"/>
<dbReference type="Pfam" id="PF03023">
    <property type="entry name" value="MurJ"/>
    <property type="match status" value="1"/>
</dbReference>
<dbReference type="EMBL" id="PPXF01000058">
    <property type="protein sequence ID" value="POH61767.1"/>
    <property type="molecule type" value="Genomic_DNA"/>
</dbReference>
<dbReference type="PANTHER" id="PTHR47019:SF1">
    <property type="entry name" value="LIPID II FLIPPASE MURJ"/>
    <property type="match status" value="1"/>
</dbReference>
<evidence type="ECO:0000256" key="7">
    <source>
        <dbReference type="ARBA" id="ARBA00023136"/>
    </source>
</evidence>
<dbReference type="AlphaFoldDB" id="A0A2S3Z896"/>
<keyword evidence="6 8" id="KW-1133">Transmembrane helix</keyword>
<reference evidence="9 10" key="1">
    <citation type="submission" date="2018-01" db="EMBL/GenBank/DDBJ databases">
        <title>Cryobacterium sp. nov., from glaciers in China.</title>
        <authorList>
            <person name="Liu Q."/>
            <person name="Xin Y.-H."/>
        </authorList>
    </citation>
    <scope>NUCLEOTIDE SEQUENCE [LARGE SCALE GENOMIC DNA]</scope>
    <source>
        <strain evidence="9 10">TMB1-8</strain>
    </source>
</reference>
<dbReference type="OrthoDB" id="9786339at2"/>
<dbReference type="RefSeq" id="WP_103431899.1">
    <property type="nucleotide sequence ID" value="NZ_PPXF01000058.1"/>
</dbReference>
<feature type="transmembrane region" description="Helical" evidence="8">
    <location>
        <begin position="474"/>
        <end position="495"/>
    </location>
</feature>
<feature type="transmembrane region" description="Helical" evidence="8">
    <location>
        <begin position="342"/>
        <end position="366"/>
    </location>
</feature>
<evidence type="ECO:0000256" key="1">
    <source>
        <dbReference type="ARBA" id="ARBA00004651"/>
    </source>
</evidence>
<dbReference type="GO" id="GO:0015648">
    <property type="term" value="F:lipid-linked peptidoglycan transporter activity"/>
    <property type="evidence" value="ECO:0007669"/>
    <property type="project" value="TreeGrafter"/>
</dbReference>
<dbReference type="InterPro" id="IPR051050">
    <property type="entry name" value="Lipid_II_flippase_MurJ/MviN"/>
</dbReference>
<dbReference type="GO" id="GO:0034204">
    <property type="term" value="P:lipid translocation"/>
    <property type="evidence" value="ECO:0007669"/>
    <property type="project" value="TreeGrafter"/>
</dbReference>
<feature type="transmembrane region" description="Helical" evidence="8">
    <location>
        <begin position="250"/>
        <end position="273"/>
    </location>
</feature>
<evidence type="ECO:0000313" key="9">
    <source>
        <dbReference type="EMBL" id="POH61767.1"/>
    </source>
</evidence>
<feature type="transmembrane region" description="Helical" evidence="8">
    <location>
        <begin position="64"/>
        <end position="87"/>
    </location>
</feature>
<dbReference type="GO" id="GO:0005886">
    <property type="term" value="C:plasma membrane"/>
    <property type="evidence" value="ECO:0007669"/>
    <property type="project" value="UniProtKB-SubCell"/>
</dbReference>
<feature type="transmembrane region" description="Helical" evidence="8">
    <location>
        <begin position="205"/>
        <end position="229"/>
    </location>
</feature>
<evidence type="ECO:0000256" key="3">
    <source>
        <dbReference type="ARBA" id="ARBA00022692"/>
    </source>
</evidence>
<dbReference type="PANTHER" id="PTHR47019">
    <property type="entry name" value="LIPID II FLIPPASE MURJ"/>
    <property type="match status" value="1"/>
</dbReference>
<feature type="transmembrane region" description="Helical" evidence="8">
    <location>
        <begin position="172"/>
        <end position="193"/>
    </location>
</feature>
<gene>
    <name evidence="9" type="ORF">C3B59_14265</name>
</gene>
<evidence type="ECO:0008006" key="11">
    <source>
        <dbReference type="Google" id="ProtNLM"/>
    </source>
</evidence>
<dbReference type="Proteomes" id="UP000237104">
    <property type="component" value="Unassembled WGS sequence"/>
</dbReference>
<sequence>MSGRTVAGGVRVSVRGSAGSMMTATLVSRALGFVKAIFLVAAIGGTSAGVGGQTFEIANSAPTYLFALIAGGVLGAVLVPQIVRNLNAGSVGQDNTDRLLTIVLVGGAVATVVLTLCAPGIVWLYATTWSPEWRGLATSMAYWCLPQIFFLIAFAVLSQVLNARGVFGAPAWAPAISNLVGIGGILVFLLVLPSGLGDVGTWSPSMIAVLSGSATLAIAVQSLLLAVPLRAMGFRLRLRWGVSGLGQMSAVAGWTLLGVVAGQVTYLVTANVANNAGETLHRLGIDGPSLNSLSLAYLLMLLPHGIVTVSLTTALYTRMSGYAARQDFTATESLSTLATKPVAYVSIAASAVFAALGPLITTVLFGNPGIGQVLQILSIGLVGFSQAYVINRTFFALQDARGPFLTQLVIAVLSAAGAAASALMLPPTLTVIGIAAGVTLANFAGWFTAYRALQRTFRRLGHEPVRGHRASLGYVRLLGAGLASFTVGWMAVVFIGTPPDFGGKALLLGAAGAASLGVFIVVSHVLGDRTVSELRRPTGRMGR</sequence>
<keyword evidence="4" id="KW-0133">Cell shape</keyword>
<keyword evidence="7 8" id="KW-0472">Membrane</keyword>
<evidence type="ECO:0000313" key="10">
    <source>
        <dbReference type="Proteomes" id="UP000237104"/>
    </source>
</evidence>
<dbReference type="GO" id="GO:0008360">
    <property type="term" value="P:regulation of cell shape"/>
    <property type="evidence" value="ECO:0007669"/>
    <property type="project" value="UniProtKB-KW"/>
</dbReference>
<feature type="transmembrane region" description="Helical" evidence="8">
    <location>
        <begin position="99"/>
        <end position="125"/>
    </location>
</feature>
<feature type="transmembrane region" description="Helical" evidence="8">
    <location>
        <begin position="293"/>
        <end position="316"/>
    </location>
</feature>
<comment type="caution">
    <text evidence="9">The sequence shown here is derived from an EMBL/GenBank/DDBJ whole genome shotgun (WGS) entry which is preliminary data.</text>
</comment>
<organism evidence="9 10">
    <name type="scientific">Cryobacterium zongtaii</name>
    <dbReference type="NCBI Taxonomy" id="1259217"/>
    <lineage>
        <taxon>Bacteria</taxon>
        <taxon>Bacillati</taxon>
        <taxon>Actinomycetota</taxon>
        <taxon>Actinomycetes</taxon>
        <taxon>Micrococcales</taxon>
        <taxon>Microbacteriaceae</taxon>
        <taxon>Cryobacterium</taxon>
    </lineage>
</organism>
<evidence type="ECO:0000256" key="6">
    <source>
        <dbReference type="ARBA" id="ARBA00022989"/>
    </source>
</evidence>
<feature type="transmembrane region" description="Helical" evidence="8">
    <location>
        <begin position="140"/>
        <end position="160"/>
    </location>
</feature>